<reference evidence="6 7" key="1">
    <citation type="submission" date="2018-05" db="EMBL/GenBank/DDBJ databases">
        <title>Complete genome sequence of Arcticibacterium luteifluviistationis SM1504T, a cytophagaceae bacterium isolated from Arctic surface seawater.</title>
        <authorList>
            <person name="Li Y."/>
            <person name="Qin Q.-L."/>
        </authorList>
    </citation>
    <scope>NUCLEOTIDE SEQUENCE [LARGE SCALE GENOMIC DNA]</scope>
    <source>
        <strain evidence="6 7">SM1504</strain>
    </source>
</reference>
<evidence type="ECO:0000256" key="1">
    <source>
        <dbReference type="ARBA" id="ARBA00009369"/>
    </source>
</evidence>
<dbReference type="Proteomes" id="UP000249873">
    <property type="component" value="Chromosome"/>
</dbReference>
<dbReference type="Pfam" id="PF04085">
    <property type="entry name" value="MreC"/>
    <property type="match status" value="1"/>
</dbReference>
<feature type="domain" description="Rod shape-determining protein MreC beta-barrel core" evidence="5">
    <location>
        <begin position="112"/>
        <end position="266"/>
    </location>
</feature>
<dbReference type="PANTHER" id="PTHR34138:SF1">
    <property type="entry name" value="CELL SHAPE-DETERMINING PROTEIN MREC"/>
    <property type="match status" value="1"/>
</dbReference>
<evidence type="ECO:0000256" key="2">
    <source>
        <dbReference type="ARBA" id="ARBA00013855"/>
    </source>
</evidence>
<name>A0A2Z4GFG9_9BACT</name>
<evidence type="ECO:0000313" key="7">
    <source>
        <dbReference type="Proteomes" id="UP000249873"/>
    </source>
</evidence>
<dbReference type="NCBIfam" id="NF010532">
    <property type="entry name" value="PRK13922.9-3"/>
    <property type="match status" value="1"/>
</dbReference>
<dbReference type="AlphaFoldDB" id="A0A2Z4GFG9"/>
<evidence type="ECO:0000313" key="6">
    <source>
        <dbReference type="EMBL" id="AWV99807.1"/>
    </source>
</evidence>
<comment type="similarity">
    <text evidence="1">Belongs to the MreC family.</text>
</comment>
<organism evidence="6 7">
    <name type="scientific">Arcticibacterium luteifluviistationis</name>
    <dbReference type="NCBI Taxonomy" id="1784714"/>
    <lineage>
        <taxon>Bacteria</taxon>
        <taxon>Pseudomonadati</taxon>
        <taxon>Bacteroidota</taxon>
        <taxon>Cytophagia</taxon>
        <taxon>Cytophagales</taxon>
        <taxon>Leadbetterellaceae</taxon>
        <taxon>Arcticibacterium</taxon>
    </lineage>
</organism>
<dbReference type="Gene3D" id="2.40.10.340">
    <property type="entry name" value="Rod shape-determining protein MreC, domain 1"/>
    <property type="match status" value="1"/>
</dbReference>
<evidence type="ECO:0000256" key="4">
    <source>
        <dbReference type="ARBA" id="ARBA00032089"/>
    </source>
</evidence>
<dbReference type="RefSeq" id="WP_111373175.1">
    <property type="nucleotide sequence ID" value="NZ_CP029480.1"/>
</dbReference>
<dbReference type="InterPro" id="IPR042177">
    <property type="entry name" value="Cell/Rod_1"/>
</dbReference>
<dbReference type="InterPro" id="IPR007221">
    <property type="entry name" value="MreC"/>
</dbReference>
<protein>
    <recommendedName>
        <fullName evidence="2">Cell shape-determining protein MreC</fullName>
    </recommendedName>
    <alternativeName>
        <fullName evidence="4">Cell shape protein MreC</fullName>
    </alternativeName>
</protein>
<accession>A0A2Z4GFG9</accession>
<dbReference type="GO" id="GO:0005886">
    <property type="term" value="C:plasma membrane"/>
    <property type="evidence" value="ECO:0007669"/>
    <property type="project" value="TreeGrafter"/>
</dbReference>
<evidence type="ECO:0000256" key="3">
    <source>
        <dbReference type="ARBA" id="ARBA00022960"/>
    </source>
</evidence>
<dbReference type="InterPro" id="IPR055342">
    <property type="entry name" value="MreC_beta-barrel_core"/>
</dbReference>
<dbReference type="EMBL" id="CP029480">
    <property type="protein sequence ID" value="AWV99807.1"/>
    <property type="molecule type" value="Genomic_DNA"/>
</dbReference>
<proteinExistence type="inferred from homology"/>
<keyword evidence="7" id="KW-1185">Reference proteome</keyword>
<dbReference type="InterPro" id="IPR042175">
    <property type="entry name" value="Cell/Rod_MreC_2"/>
</dbReference>
<dbReference type="Gene3D" id="2.40.10.350">
    <property type="entry name" value="Rod shape-determining protein MreC, domain 2"/>
    <property type="match status" value="1"/>
</dbReference>
<evidence type="ECO:0000259" key="5">
    <source>
        <dbReference type="Pfam" id="PF04085"/>
    </source>
</evidence>
<dbReference type="KEGG" id="als:DJ013_17160"/>
<sequence length="284" mass="31769">MSQLLGLLNRAKYFFLFLFLEIISFALIRKNNLQWDVNVFNSTNAVAANTMAATYKAKEYLYLKEENLSLANENLSLREKVVAFEQGEGRPDSFYKVDSIYAERFDFQVAKVINSTTARNKNYITIDKGLLDGIEPGMGVMGPRGVVGQVMSCSQHFSRIYSILHDDFRVSSEVINQNLRESGQTALGLAMWNGLSHDVVKLGTIDKFKKVAVGDSVVTSSQNLIFPPNILVGKIKNVSTPDNGAFHDLDVTLATDFGGLTYVYVVSNRLVDEQLNLEREDENE</sequence>
<keyword evidence="3" id="KW-0133">Cell shape</keyword>
<dbReference type="GO" id="GO:0008360">
    <property type="term" value="P:regulation of cell shape"/>
    <property type="evidence" value="ECO:0007669"/>
    <property type="project" value="UniProtKB-KW"/>
</dbReference>
<dbReference type="OrthoDB" id="9811827at2"/>
<gene>
    <name evidence="6" type="ORF">DJ013_17160</name>
</gene>
<dbReference type="PANTHER" id="PTHR34138">
    <property type="entry name" value="CELL SHAPE-DETERMINING PROTEIN MREC"/>
    <property type="match status" value="1"/>
</dbReference>